<feature type="domain" description="NACHT" evidence="1">
    <location>
        <begin position="268"/>
        <end position="596"/>
    </location>
</feature>
<proteinExistence type="predicted"/>
<keyword evidence="3" id="KW-1185">Reference proteome</keyword>
<dbReference type="Proteomes" id="UP001199054">
    <property type="component" value="Unassembled WGS sequence"/>
</dbReference>
<evidence type="ECO:0000259" key="1">
    <source>
        <dbReference type="PROSITE" id="PS50837"/>
    </source>
</evidence>
<protein>
    <submittedName>
        <fullName evidence="2">NACHT domain-containing protein</fullName>
    </submittedName>
</protein>
<dbReference type="Gene3D" id="3.40.50.300">
    <property type="entry name" value="P-loop containing nucleotide triphosphate hydrolases"/>
    <property type="match status" value="1"/>
</dbReference>
<dbReference type="Pfam" id="PF22733">
    <property type="entry name" value="NNH1"/>
    <property type="match status" value="1"/>
</dbReference>
<dbReference type="SUPFAM" id="SSF52540">
    <property type="entry name" value="P-loop containing nucleoside triphosphate hydrolases"/>
    <property type="match status" value="1"/>
</dbReference>
<dbReference type="EMBL" id="JAJAUY010000033">
    <property type="protein sequence ID" value="MCB5180012.1"/>
    <property type="molecule type" value="Genomic_DNA"/>
</dbReference>
<dbReference type="RefSeq" id="WP_226726882.1">
    <property type="nucleotide sequence ID" value="NZ_JAJAUY010000033.1"/>
</dbReference>
<dbReference type="InterPro" id="IPR027417">
    <property type="entry name" value="P-loop_NTPase"/>
</dbReference>
<dbReference type="InterPro" id="IPR054547">
    <property type="entry name" value="NNH1"/>
</dbReference>
<organism evidence="2 3">
    <name type="scientific">Streptomyces antimicrobicus</name>
    <dbReference type="NCBI Taxonomy" id="2883108"/>
    <lineage>
        <taxon>Bacteria</taxon>
        <taxon>Bacillati</taxon>
        <taxon>Actinomycetota</taxon>
        <taxon>Actinomycetes</taxon>
        <taxon>Kitasatosporales</taxon>
        <taxon>Streptomycetaceae</taxon>
        <taxon>Streptomyces</taxon>
    </lineage>
</organism>
<evidence type="ECO:0000313" key="3">
    <source>
        <dbReference type="Proteomes" id="UP001199054"/>
    </source>
</evidence>
<dbReference type="PROSITE" id="PS50837">
    <property type="entry name" value="NACHT"/>
    <property type="match status" value="1"/>
</dbReference>
<dbReference type="InterPro" id="IPR007111">
    <property type="entry name" value="NACHT_NTPase"/>
</dbReference>
<dbReference type="Pfam" id="PF05729">
    <property type="entry name" value="NACHT"/>
    <property type="match status" value="1"/>
</dbReference>
<dbReference type="PANTHER" id="PTHR46844">
    <property type="entry name" value="SLR5058 PROTEIN"/>
    <property type="match status" value="1"/>
</dbReference>
<comment type="caution">
    <text evidence="2">The sequence shown here is derived from an EMBL/GenBank/DDBJ whole genome shotgun (WGS) entry which is preliminary data.</text>
</comment>
<reference evidence="2 3" key="1">
    <citation type="submission" date="2021-10" db="EMBL/GenBank/DDBJ databases">
        <title>Streptomyces sp. strain SMC 277, a novel streptomycete isolated from soil.</title>
        <authorList>
            <person name="Chanama M."/>
        </authorList>
    </citation>
    <scope>NUCLEOTIDE SEQUENCE [LARGE SCALE GENOMIC DNA]</scope>
    <source>
        <strain evidence="2 3">SMC 277</strain>
    </source>
</reference>
<evidence type="ECO:0000313" key="2">
    <source>
        <dbReference type="EMBL" id="MCB5180012.1"/>
    </source>
</evidence>
<sequence length="986" mass="108306">MDASMVGIRLASSTLTPLLKKLFRPPGDGAGLVHEPVRLSSYVSWTEKRALDQADLDKLATTLVARALAAPGERPLPKGEEAGVATALAVTLHALGDLTMTDAQAVALGPAAFAAALRAQAPDLGLSRDAALFHERLLQTACLHILTFFTQRSTFVPATLVDQSRRLAEVAAALDDVRDRLPRQDARDLAFEADYRTYVARRYGTLTIYGLDLEPGTERWPLDTAYVSLEVTALPSGDPAAPPAPDLPALWQRAVLPPARASRGPHRGRVMLRGEAGSGKTTLIQYLAVTAARSADALVPFVLPLRTLTRQGERLPTPRDFLAAAGSALAGSQPEGWESRVLRAGRAMVLVDGIDEIPEAERPGARAWLAELITAFPDNAWLVTSRPAAVRADWLRGEQFTETTLAPMNREHVRTFIDRWHDAAVTGDPRRDADLPHLRDQLRQAVRGKPELARLATSPLLCGLICALHRERHGFLPSGRKELYTAALSMLLHRRDRERRVRAPELGEEPQLQLLQRLAYWLIRNGRTELARDRAEELIAAALPAVPEAARTLGDARSVCQHFLERTGLLRSPTEDTVEFVHRTFQDFLGARAALDEGSTGELARHADDDQWEDVIRMAVAQGRPRERGEIMRALLDQGTTRSSLLAVACLEYAAELDPGLRKEATAALARLWPPADPAAAEQLGNAAGPLVLDVLPHPMAGDHRTARLAMFAAAGTGSEPAVDHLSRYVSHPSAQVREQLPQFWPRFDTALYAREVLARLDPPPGRLRLVSDAQLAHLPVFDHPPALHVLGDVTAAGLTAFARRYPVAELVLSRLPQVDVLELRRCTTVRKLTLDAWSALEQVQGLDALTGLTGLPVEEVELNLINPLRLGPVLRSWSRLRALRLLGRADWSVHDLPDGVRVLDPGYAWRPTGRADWEALARLGQLQELTVSVDVLEALADHARLPALKVLWRYEDDYVAPRVLEKLRTAFPGVELRIVPQAYDM</sequence>
<name>A0ABS8B5Y4_9ACTN</name>
<dbReference type="PANTHER" id="PTHR46844:SF1">
    <property type="entry name" value="SLR5058 PROTEIN"/>
    <property type="match status" value="1"/>
</dbReference>
<gene>
    <name evidence="2" type="ORF">LG632_11565</name>
</gene>
<accession>A0ABS8B5Y4</accession>